<keyword evidence="1" id="KW-0456">Lyase</keyword>
<dbReference type="CDD" id="cd03316">
    <property type="entry name" value="MR_like"/>
    <property type="match status" value="1"/>
</dbReference>
<dbReference type="InterPro" id="IPR013341">
    <property type="entry name" value="Mandelate_racemase_N_dom"/>
</dbReference>
<dbReference type="InterPro" id="IPR013342">
    <property type="entry name" value="Mandelate_racemase_C"/>
</dbReference>
<dbReference type="SMART" id="SM00922">
    <property type="entry name" value="MR_MLE"/>
    <property type="match status" value="1"/>
</dbReference>
<protein>
    <submittedName>
        <fullName evidence="3">Mandelate racemase/muconate lactonizing enzyme family protein</fullName>
    </submittedName>
</protein>
<dbReference type="InterPro" id="IPR029065">
    <property type="entry name" value="Enolase_C-like"/>
</dbReference>
<evidence type="ECO:0000313" key="3">
    <source>
        <dbReference type="EMBL" id="UUD63286.1"/>
    </source>
</evidence>
<dbReference type="SUPFAM" id="SSF51604">
    <property type="entry name" value="Enolase C-terminal domain-like"/>
    <property type="match status" value="1"/>
</dbReference>
<dbReference type="Gene3D" id="3.20.20.120">
    <property type="entry name" value="Enolase-like C-terminal domain"/>
    <property type="match status" value="1"/>
</dbReference>
<dbReference type="RefSeq" id="WP_070881246.1">
    <property type="nucleotide sequence ID" value="NZ_CP076114.1"/>
</dbReference>
<dbReference type="InterPro" id="IPR018110">
    <property type="entry name" value="Mandel_Rmase/mucon_lact_enz_CS"/>
</dbReference>
<dbReference type="PANTHER" id="PTHR48080:SF2">
    <property type="entry name" value="D-GALACTONATE DEHYDRATASE"/>
    <property type="match status" value="1"/>
</dbReference>
<evidence type="ECO:0000313" key="4">
    <source>
        <dbReference type="Proteomes" id="UP000887421"/>
    </source>
</evidence>
<dbReference type="PANTHER" id="PTHR48080">
    <property type="entry name" value="D-GALACTONATE DEHYDRATASE-RELATED"/>
    <property type="match status" value="1"/>
</dbReference>
<dbReference type="SUPFAM" id="SSF54826">
    <property type="entry name" value="Enolase N-terminal domain-like"/>
    <property type="match status" value="1"/>
</dbReference>
<dbReference type="SFLD" id="SFLDS00001">
    <property type="entry name" value="Enolase"/>
    <property type="match status" value="1"/>
</dbReference>
<accession>A0ABY5J5D1</accession>
<dbReference type="Pfam" id="PF02746">
    <property type="entry name" value="MR_MLE_N"/>
    <property type="match status" value="1"/>
</dbReference>
<dbReference type="Gene3D" id="3.30.390.10">
    <property type="entry name" value="Enolase-like, N-terminal domain"/>
    <property type="match status" value="1"/>
</dbReference>
<dbReference type="Pfam" id="PF13378">
    <property type="entry name" value="MR_MLE_C"/>
    <property type="match status" value="1"/>
</dbReference>
<evidence type="ECO:0000259" key="2">
    <source>
        <dbReference type="SMART" id="SM00922"/>
    </source>
</evidence>
<proteinExistence type="predicted"/>
<dbReference type="EMBL" id="CP076114">
    <property type="protein sequence ID" value="UUD63286.1"/>
    <property type="molecule type" value="Genomic_DNA"/>
</dbReference>
<dbReference type="InterPro" id="IPR036849">
    <property type="entry name" value="Enolase-like_C_sf"/>
</dbReference>
<dbReference type="InterPro" id="IPR029017">
    <property type="entry name" value="Enolase-like_N"/>
</dbReference>
<dbReference type="Proteomes" id="UP000887421">
    <property type="component" value="Chromosome"/>
</dbReference>
<sequence>MIIQRIEIIRVAIPFSAGGRVNESVEDDDAFNAASPNISRMESLLVRLQTDDGRVGWGEAFGHGLNPVTFSALRDLVGPFFLGTSLADREATMEKAMRAFHGFGRTGAVLYALSAIDIALWDLAAQQAGLPLCRFLGGESRQLELYASLVSYGNDPEEVARQVRRVYDLGYRRLKLHETAPAAIAAAREALPADAQLMVDTNCPWRADEAVLVAESLRGLNLTWLEEPVWPPDDFAGLARVRQTGVPISAGENASGIEGLRQLLAAGAVDVVQPSVAKIGGVSGMLQAFAMARDAGVHLVPHCFYYGPGLMAAAHLTATLGADVALEVPLIEFERNLHAWLDFQPHMHLPDRPGLGFEPDAQVLREATIDSYTLTL</sequence>
<dbReference type="InterPro" id="IPR034593">
    <property type="entry name" value="DgoD-like"/>
</dbReference>
<name>A0ABY5J5D1_9GAMM</name>
<keyword evidence="4" id="KW-1185">Reference proteome</keyword>
<reference evidence="3" key="1">
    <citation type="submission" date="2021-05" db="EMBL/GenBank/DDBJ databases">
        <title>Complete genome sequence of Pseudomonas seleniipraecipitans strain D1-6.</title>
        <authorList>
            <person name="Lafi F."/>
            <person name="Eida A."/>
            <person name="Alam I."/>
            <person name="Hert H."/>
            <person name="Saad M."/>
        </authorList>
    </citation>
    <scope>NUCLEOTIDE SEQUENCE</scope>
    <source>
        <strain evidence="3">D1-6</strain>
    </source>
</reference>
<organism evidence="3 4">
    <name type="scientific">Phytopseudomonas seleniipraecipitans</name>
    <dbReference type="NCBI Taxonomy" id="640205"/>
    <lineage>
        <taxon>Bacteria</taxon>
        <taxon>Pseudomonadati</taxon>
        <taxon>Pseudomonadota</taxon>
        <taxon>Gammaproteobacteria</taxon>
        <taxon>Pseudomonadales</taxon>
        <taxon>Pseudomonadaceae</taxon>
        <taxon>Phytopseudomonas</taxon>
    </lineage>
</organism>
<feature type="domain" description="Mandelate racemase/muconate lactonizing enzyme C-terminal" evidence="2">
    <location>
        <begin position="156"/>
        <end position="247"/>
    </location>
</feature>
<gene>
    <name evidence="3" type="ORF">D16iCDA_16560</name>
</gene>
<dbReference type="PROSITE" id="PS00909">
    <property type="entry name" value="MR_MLE_2"/>
    <property type="match status" value="1"/>
</dbReference>
<evidence type="ECO:0000256" key="1">
    <source>
        <dbReference type="ARBA" id="ARBA00023239"/>
    </source>
</evidence>